<proteinExistence type="predicted"/>
<feature type="compositionally biased region" description="Basic and acidic residues" evidence="1">
    <location>
        <begin position="46"/>
        <end position="58"/>
    </location>
</feature>
<gene>
    <name evidence="2" type="ORF">HF519_29560</name>
</gene>
<feature type="region of interest" description="Disordered" evidence="1">
    <location>
        <begin position="1"/>
        <end position="58"/>
    </location>
</feature>
<evidence type="ECO:0000313" key="2">
    <source>
        <dbReference type="EMBL" id="NMH95610.1"/>
    </source>
</evidence>
<evidence type="ECO:0000256" key="1">
    <source>
        <dbReference type="SAM" id="MobiDB-lite"/>
    </source>
</evidence>
<keyword evidence="3" id="KW-1185">Reference proteome</keyword>
<comment type="caution">
    <text evidence="2">The sequence shown here is derived from an EMBL/GenBank/DDBJ whole genome shotgun (WGS) entry which is preliminary data.</text>
</comment>
<feature type="compositionally biased region" description="Acidic residues" evidence="1">
    <location>
        <begin position="28"/>
        <end position="40"/>
    </location>
</feature>
<dbReference type="Proteomes" id="UP000586918">
    <property type="component" value="Unassembled WGS sequence"/>
</dbReference>
<protein>
    <recommendedName>
        <fullName evidence="4">DNA polymerase III subunit gamma/tau</fullName>
    </recommendedName>
</protein>
<evidence type="ECO:0000313" key="3">
    <source>
        <dbReference type="Proteomes" id="UP000586918"/>
    </source>
</evidence>
<feature type="compositionally biased region" description="Low complexity" evidence="1">
    <location>
        <begin position="9"/>
        <end position="21"/>
    </location>
</feature>
<organism evidence="2 3">
    <name type="scientific">Pseudonocardia bannensis</name>
    <dbReference type="NCBI Taxonomy" id="630973"/>
    <lineage>
        <taxon>Bacteria</taxon>
        <taxon>Bacillati</taxon>
        <taxon>Actinomycetota</taxon>
        <taxon>Actinomycetes</taxon>
        <taxon>Pseudonocardiales</taxon>
        <taxon>Pseudonocardiaceae</taxon>
        <taxon>Pseudonocardia</taxon>
    </lineage>
</organism>
<dbReference type="EMBL" id="JAAXKZ010000224">
    <property type="protein sequence ID" value="NMH95610.1"/>
    <property type="molecule type" value="Genomic_DNA"/>
</dbReference>
<reference evidence="2 3" key="1">
    <citation type="submission" date="2020-04" db="EMBL/GenBank/DDBJ databases">
        <authorList>
            <person name="Klaysubun C."/>
            <person name="Duangmal K."/>
            <person name="Lipun K."/>
        </authorList>
    </citation>
    <scope>NUCLEOTIDE SEQUENCE [LARGE SCALE GENOMIC DNA]</scope>
    <source>
        <strain evidence="2 3">DSM 45300</strain>
    </source>
</reference>
<feature type="non-terminal residue" evidence="2">
    <location>
        <position position="1"/>
    </location>
</feature>
<evidence type="ECO:0008006" key="4">
    <source>
        <dbReference type="Google" id="ProtNLM"/>
    </source>
</evidence>
<name>A0A848DRS7_9PSEU</name>
<sequence>PPRRPSRPAPVRRSTAPDDGVPLPPEPPADEPPPDDEESMMAEAAADARGEPVTRRDPEEAAIELLSSQLGARTLDQR</sequence>
<accession>A0A848DRS7</accession>
<dbReference type="AlphaFoldDB" id="A0A848DRS7"/>